<dbReference type="GO" id="GO:0004672">
    <property type="term" value="F:protein kinase activity"/>
    <property type="evidence" value="ECO:0007669"/>
    <property type="project" value="InterPro"/>
</dbReference>
<evidence type="ECO:0000259" key="10">
    <source>
        <dbReference type="PROSITE" id="PS50011"/>
    </source>
</evidence>
<proteinExistence type="predicted"/>
<dbReference type="FunFam" id="3.30.200.20:FF:000125">
    <property type="entry name" value="Protein STRUBBELIG-RECEPTOR FAMILY 8"/>
    <property type="match status" value="1"/>
</dbReference>
<evidence type="ECO:0000256" key="9">
    <source>
        <dbReference type="SAM" id="MobiDB-lite"/>
    </source>
</evidence>
<dbReference type="SUPFAM" id="SSF52058">
    <property type="entry name" value="L domain-like"/>
    <property type="match status" value="1"/>
</dbReference>
<dbReference type="SUPFAM" id="SSF56112">
    <property type="entry name" value="Protein kinase-like (PK-like)"/>
    <property type="match status" value="1"/>
</dbReference>
<dbReference type="GO" id="GO:0016020">
    <property type="term" value="C:membrane"/>
    <property type="evidence" value="ECO:0007669"/>
    <property type="project" value="UniProtKB-SubCell"/>
</dbReference>
<feature type="region of interest" description="Disordered" evidence="9">
    <location>
        <begin position="285"/>
        <end position="307"/>
    </location>
</feature>
<evidence type="ECO:0000256" key="6">
    <source>
        <dbReference type="ARBA" id="ARBA00022989"/>
    </source>
</evidence>
<evidence type="ECO:0000256" key="4">
    <source>
        <dbReference type="ARBA" id="ARBA00022729"/>
    </source>
</evidence>
<keyword evidence="5" id="KW-0677">Repeat</keyword>
<protein>
    <recommendedName>
        <fullName evidence="10">Protein kinase domain-containing protein</fullName>
    </recommendedName>
</protein>
<reference evidence="11" key="1">
    <citation type="submission" date="2018-02" db="EMBL/GenBank/DDBJ databases">
        <authorList>
            <person name="Cohen D.B."/>
            <person name="Kent A.D."/>
        </authorList>
    </citation>
    <scope>NUCLEOTIDE SEQUENCE</scope>
</reference>
<dbReference type="Pfam" id="PF07714">
    <property type="entry name" value="PK_Tyr_Ser-Thr"/>
    <property type="match status" value="1"/>
</dbReference>
<feature type="compositionally biased region" description="Polar residues" evidence="9">
    <location>
        <begin position="339"/>
        <end position="349"/>
    </location>
</feature>
<dbReference type="InterPro" id="IPR011009">
    <property type="entry name" value="Kinase-like_dom_sf"/>
</dbReference>
<evidence type="ECO:0000313" key="11">
    <source>
        <dbReference type="EMBL" id="SPD20563.1"/>
    </source>
</evidence>
<dbReference type="Pfam" id="PF00560">
    <property type="entry name" value="LRR_1"/>
    <property type="match status" value="1"/>
</dbReference>
<dbReference type="InterPro" id="IPR001245">
    <property type="entry name" value="Ser-Thr/Tyr_kinase_cat_dom"/>
</dbReference>
<dbReference type="Gene3D" id="3.30.200.20">
    <property type="entry name" value="Phosphorylase Kinase, domain 1"/>
    <property type="match status" value="1"/>
</dbReference>
<evidence type="ECO:0000256" key="3">
    <source>
        <dbReference type="ARBA" id="ARBA00022692"/>
    </source>
</evidence>
<dbReference type="InterPro" id="IPR051824">
    <property type="entry name" value="LRR_Rcpt-Like_S/T_Kinase"/>
</dbReference>
<dbReference type="PANTHER" id="PTHR48006">
    <property type="entry name" value="LEUCINE-RICH REPEAT-CONTAINING PROTEIN DDB_G0281931-RELATED"/>
    <property type="match status" value="1"/>
</dbReference>
<name>A0A2N9I903_FAGSY</name>
<comment type="subcellular location">
    <subcellularLocation>
        <location evidence="1">Membrane</location>
        <topology evidence="1">Single-pass type I membrane protein</topology>
    </subcellularLocation>
</comment>
<feature type="domain" description="Protein kinase" evidence="10">
    <location>
        <begin position="423"/>
        <end position="718"/>
    </location>
</feature>
<dbReference type="AlphaFoldDB" id="A0A2N9I903"/>
<dbReference type="GO" id="GO:0005524">
    <property type="term" value="F:ATP binding"/>
    <property type="evidence" value="ECO:0007669"/>
    <property type="project" value="InterPro"/>
</dbReference>
<evidence type="ECO:0000256" key="8">
    <source>
        <dbReference type="ARBA" id="ARBA00023170"/>
    </source>
</evidence>
<evidence type="ECO:0000256" key="2">
    <source>
        <dbReference type="ARBA" id="ARBA00022614"/>
    </source>
</evidence>
<dbReference type="InterPro" id="IPR032675">
    <property type="entry name" value="LRR_dom_sf"/>
</dbReference>
<dbReference type="FunFam" id="1.10.510.10:FF:000095">
    <property type="entry name" value="protein STRUBBELIG-RECEPTOR FAMILY 8"/>
    <property type="match status" value="1"/>
</dbReference>
<organism evidence="11">
    <name type="scientific">Fagus sylvatica</name>
    <name type="common">Beechnut</name>
    <dbReference type="NCBI Taxonomy" id="28930"/>
    <lineage>
        <taxon>Eukaryota</taxon>
        <taxon>Viridiplantae</taxon>
        <taxon>Streptophyta</taxon>
        <taxon>Embryophyta</taxon>
        <taxon>Tracheophyta</taxon>
        <taxon>Spermatophyta</taxon>
        <taxon>Magnoliopsida</taxon>
        <taxon>eudicotyledons</taxon>
        <taxon>Gunneridae</taxon>
        <taxon>Pentapetalae</taxon>
        <taxon>rosids</taxon>
        <taxon>fabids</taxon>
        <taxon>Fagales</taxon>
        <taxon>Fagaceae</taxon>
        <taxon>Fagus</taxon>
    </lineage>
</organism>
<dbReference type="PROSITE" id="PS51450">
    <property type="entry name" value="LRR"/>
    <property type="match status" value="1"/>
</dbReference>
<keyword evidence="8" id="KW-0675">Receptor</keyword>
<dbReference type="PANTHER" id="PTHR48006:SF91">
    <property type="entry name" value="PROTEIN KINASE-LIKE"/>
    <property type="match status" value="1"/>
</dbReference>
<keyword evidence="6" id="KW-1133">Transmembrane helix</keyword>
<keyword evidence="7" id="KW-0472">Membrane</keyword>
<dbReference type="Gene3D" id="1.10.510.10">
    <property type="entry name" value="Transferase(Phosphotransferase) domain 1"/>
    <property type="match status" value="1"/>
</dbReference>
<dbReference type="Pfam" id="PF13855">
    <property type="entry name" value="LRR_8"/>
    <property type="match status" value="1"/>
</dbReference>
<evidence type="ECO:0000256" key="5">
    <source>
        <dbReference type="ARBA" id="ARBA00022737"/>
    </source>
</evidence>
<evidence type="ECO:0000256" key="7">
    <source>
        <dbReference type="ARBA" id="ARBA00023136"/>
    </source>
</evidence>
<dbReference type="Gene3D" id="3.80.10.10">
    <property type="entry name" value="Ribonuclease Inhibitor"/>
    <property type="match status" value="1"/>
</dbReference>
<dbReference type="FunFam" id="3.80.10.10:FF:000062">
    <property type="entry name" value="protein STRUBBELIG-RECEPTOR FAMILY 3"/>
    <property type="match status" value="1"/>
</dbReference>
<gene>
    <name evidence="11" type="ORF">FSB_LOCUS48445</name>
</gene>
<keyword evidence="3" id="KW-0812">Transmembrane</keyword>
<sequence length="718" mass="78784">MAINSLYVALGYPPLIGWLLVGGDPCGDKWQGVECVFSNITELRLSGQKMGGVLGGNLGDFGAILTIDLSNNNIGGTIPSNFPSTIRNLSLSANKLIGSIPDALSSSSQLMNLDLSGNNLSGQLPPSLGNLPSLTTLHLQNNKLTGTLDVLQDLPLQDLNIQNNLFSGPIPTKLLSIPNFRKDGNPFNTTVLPSPPTAAPPPLAAAPYSEGAPWKPAIGPFVPEVSKSTGSEKFFTTKRITWQQKKNARRHDIGTLNGSREKPKYNESLPQQNAPIENARRHDIGTLNGSREKPKYNESLPQQNAPIEKVPRKRVEKPLDSHVKDNGRRSVFPKLQNAQGVDVNSSSAVSMPKNHETDTSGMSSMDMEFLPPPPPPFFPIEKVSVEPMVPFKVTASRHPSKSPNGSSVKVFTVAMLQHYTSSFSQENLIGDGMLGSVYRGELPDGKLLAIKKLDSKVSRQQSDDEFFELVSSISKLRHANIVELVGYCAEHGQRLLVYEYCRNGTLHDALHDDEIHKRLSWKTRIQVALGAARALEYLHETCQPPIVHRNFKSANLLLDDNLELRVSDCGMAPLLSSGSASQLSGRLLTAYGYGAPEFDLGIYTYQSDVFSFGVVMLELLTGRKSYDRSRPRAEQFLVRWAVTQLHDIDALARMVDPSLKGAYPIKSLSRFADIISSCVQVGLFLSLFNDSRGLVKNQQLMTNLSYLVCLPEIDRHVP</sequence>
<dbReference type="InterPro" id="IPR000719">
    <property type="entry name" value="Prot_kinase_dom"/>
</dbReference>
<keyword evidence="2" id="KW-0433">Leucine-rich repeat</keyword>
<dbReference type="InterPro" id="IPR001611">
    <property type="entry name" value="Leu-rich_rpt"/>
</dbReference>
<accession>A0A2N9I903</accession>
<evidence type="ECO:0000256" key="1">
    <source>
        <dbReference type="ARBA" id="ARBA00004479"/>
    </source>
</evidence>
<feature type="region of interest" description="Disordered" evidence="9">
    <location>
        <begin position="339"/>
        <end position="363"/>
    </location>
</feature>
<dbReference type="PROSITE" id="PS50011">
    <property type="entry name" value="PROTEIN_KINASE_DOM"/>
    <property type="match status" value="1"/>
</dbReference>
<keyword evidence="4" id="KW-0732">Signal</keyword>
<dbReference type="EMBL" id="OIVN01005035">
    <property type="protein sequence ID" value="SPD20563.1"/>
    <property type="molecule type" value="Genomic_DNA"/>
</dbReference>
<feature type="region of interest" description="Disordered" evidence="9">
    <location>
        <begin position="243"/>
        <end position="268"/>
    </location>
</feature>
<feature type="compositionally biased region" description="Basic and acidic residues" evidence="9">
    <location>
        <begin position="285"/>
        <end position="296"/>
    </location>
</feature>